<organism evidence="4 5">
    <name type="scientific">Actinocorallia aurantiaca</name>
    <dbReference type="NCBI Taxonomy" id="46204"/>
    <lineage>
        <taxon>Bacteria</taxon>
        <taxon>Bacillati</taxon>
        <taxon>Actinomycetota</taxon>
        <taxon>Actinomycetes</taxon>
        <taxon>Streptosporangiales</taxon>
        <taxon>Thermomonosporaceae</taxon>
        <taxon>Actinocorallia</taxon>
    </lineage>
</organism>
<dbReference type="NCBIfam" id="TIGR00996">
    <property type="entry name" value="Mtu_fam_mce"/>
    <property type="match status" value="1"/>
</dbReference>
<dbReference type="PANTHER" id="PTHR33371:SF4">
    <property type="entry name" value="INTERMEMBRANE PHOSPHOLIPID TRANSPORT SYSTEM BINDING PROTEIN MLAD"/>
    <property type="match status" value="1"/>
</dbReference>
<feature type="domain" description="Mammalian cell entry C-terminal" evidence="3">
    <location>
        <begin position="128"/>
        <end position="298"/>
    </location>
</feature>
<evidence type="ECO:0000313" key="4">
    <source>
        <dbReference type="EMBL" id="GAA2725565.1"/>
    </source>
</evidence>
<dbReference type="Pfam" id="PF11887">
    <property type="entry name" value="Mce4_CUP1"/>
    <property type="match status" value="1"/>
</dbReference>
<dbReference type="InterPro" id="IPR005693">
    <property type="entry name" value="Mce"/>
</dbReference>
<evidence type="ECO:0000313" key="5">
    <source>
        <dbReference type="Proteomes" id="UP001501842"/>
    </source>
</evidence>
<evidence type="ECO:0000259" key="2">
    <source>
        <dbReference type="Pfam" id="PF02470"/>
    </source>
</evidence>
<evidence type="ECO:0000259" key="3">
    <source>
        <dbReference type="Pfam" id="PF11887"/>
    </source>
</evidence>
<keyword evidence="5" id="KW-1185">Reference proteome</keyword>
<feature type="domain" description="Mce/MlaD" evidence="2">
    <location>
        <begin position="44"/>
        <end position="119"/>
    </location>
</feature>
<dbReference type="Pfam" id="PF02470">
    <property type="entry name" value="MlaD"/>
    <property type="match status" value="1"/>
</dbReference>
<dbReference type="InterPro" id="IPR052336">
    <property type="entry name" value="MlaD_Phospholipid_Transporter"/>
</dbReference>
<protein>
    <recommendedName>
        <fullName evidence="6">Phospholipid/cholesterol/gamma-HCH transport system substrate-binding protein</fullName>
    </recommendedName>
</protein>
<gene>
    <name evidence="4" type="ORF">GCM10010439_25790</name>
</gene>
<dbReference type="RefSeq" id="WP_344450566.1">
    <property type="nucleotide sequence ID" value="NZ_BAAATZ010000009.1"/>
</dbReference>
<sequence length="358" mass="37740">MSSSDLSLSKAARTRFALLGTGIAAAVAVAAAVAATPSDPPSHYFNATFNRAGQGLDGQSKVKVRGMTVGSVVSVKLDGKGRARVRFRVDEDIRVPATVSVGVEPTSVFGPKDLSLDFGQGEGVGPFLKSEAVITRTSDPAELSDTGRPIADLAAAIDPEDLSTVVHTLAEALRGNGEKLRRTTDNGQKVLELLHRNRKGTSRALKDATALAGVFGSRTETIDRLLDDATALNKTLAEDPEGFEQTLDNAAVLADALSATLENNGDDLALLIDKGSLLNDSLYSRQPELVSLINGISSLFGGLAAIMQVPGPQGTRLGNTNLYVSLNLCDELPDLCPPEWTYTDKDDPKKKTKKKGNG</sequence>
<keyword evidence="1" id="KW-0732">Signal</keyword>
<dbReference type="PANTHER" id="PTHR33371">
    <property type="entry name" value="INTERMEMBRANE PHOSPHOLIPID TRANSPORT SYSTEM BINDING PROTEIN MLAD-RELATED"/>
    <property type="match status" value="1"/>
</dbReference>
<evidence type="ECO:0008006" key="6">
    <source>
        <dbReference type="Google" id="ProtNLM"/>
    </source>
</evidence>
<accession>A0ABN3U743</accession>
<reference evidence="4 5" key="1">
    <citation type="journal article" date="2019" name="Int. J. Syst. Evol. Microbiol.">
        <title>The Global Catalogue of Microorganisms (GCM) 10K type strain sequencing project: providing services to taxonomists for standard genome sequencing and annotation.</title>
        <authorList>
            <consortium name="The Broad Institute Genomics Platform"/>
            <consortium name="The Broad Institute Genome Sequencing Center for Infectious Disease"/>
            <person name="Wu L."/>
            <person name="Ma J."/>
        </authorList>
    </citation>
    <scope>NUCLEOTIDE SEQUENCE [LARGE SCALE GENOMIC DNA]</scope>
    <source>
        <strain evidence="4 5">JCM 8201</strain>
    </source>
</reference>
<name>A0ABN3U743_9ACTN</name>
<dbReference type="InterPro" id="IPR003399">
    <property type="entry name" value="Mce/MlaD"/>
</dbReference>
<comment type="caution">
    <text evidence="4">The sequence shown here is derived from an EMBL/GenBank/DDBJ whole genome shotgun (WGS) entry which is preliminary data.</text>
</comment>
<dbReference type="Proteomes" id="UP001501842">
    <property type="component" value="Unassembled WGS sequence"/>
</dbReference>
<dbReference type="InterPro" id="IPR024516">
    <property type="entry name" value="Mce_C"/>
</dbReference>
<dbReference type="EMBL" id="BAAATZ010000009">
    <property type="protein sequence ID" value="GAA2725565.1"/>
    <property type="molecule type" value="Genomic_DNA"/>
</dbReference>
<proteinExistence type="predicted"/>
<evidence type="ECO:0000256" key="1">
    <source>
        <dbReference type="SAM" id="SignalP"/>
    </source>
</evidence>
<feature type="signal peptide" evidence="1">
    <location>
        <begin position="1"/>
        <end position="34"/>
    </location>
</feature>
<feature type="chain" id="PRO_5046806222" description="Phospholipid/cholesterol/gamma-HCH transport system substrate-binding protein" evidence="1">
    <location>
        <begin position="35"/>
        <end position="358"/>
    </location>
</feature>